<evidence type="ECO:0000256" key="4">
    <source>
        <dbReference type="ARBA" id="ARBA00012437"/>
    </source>
</evidence>
<dbReference type="AlphaFoldDB" id="A0AAV0HCY1"/>
<evidence type="ECO:0000256" key="2">
    <source>
        <dbReference type="ARBA" id="ARBA00004613"/>
    </source>
</evidence>
<dbReference type="SUPFAM" id="SSF49785">
    <property type="entry name" value="Galactose-binding domain-like"/>
    <property type="match status" value="1"/>
</dbReference>
<feature type="domain" description="Rhamnogalacturonan lyase" evidence="9">
    <location>
        <begin position="337"/>
        <end position="410"/>
    </location>
</feature>
<dbReference type="Gene3D" id="2.60.40.1120">
    <property type="entry name" value="Carboxypeptidase-like, regulatory domain"/>
    <property type="match status" value="1"/>
</dbReference>
<gene>
    <name evidence="10" type="ORF">LITE_LOCUS3784</name>
</gene>
<comment type="catalytic activity">
    <reaction evidence="1">
        <text>Endotype eliminative cleavage of L-alpha-rhamnopyranosyl-(1-&gt;4)-alpha-D-galactopyranosyluronic acid bonds of rhamnogalacturonan I domains in ramified hairy regions of pectin leaving L-rhamnopyranose at the reducing end and 4-deoxy-4,5-unsaturated D-galactopyranosyluronic acid at the non-reducing end.</text>
        <dbReference type="EC" id="4.2.2.23"/>
    </reaction>
</comment>
<dbReference type="InterPro" id="IPR051850">
    <property type="entry name" value="Polysacch_Lyase_4"/>
</dbReference>
<comment type="subcellular location">
    <subcellularLocation>
        <location evidence="2">Secreted</location>
    </subcellularLocation>
</comment>
<dbReference type="InterPro" id="IPR013784">
    <property type="entry name" value="Carb-bd-like_fold"/>
</dbReference>
<reference evidence="10" key="1">
    <citation type="submission" date="2022-08" db="EMBL/GenBank/DDBJ databases">
        <authorList>
            <person name="Gutierrez-Valencia J."/>
        </authorList>
    </citation>
    <scope>NUCLEOTIDE SEQUENCE</scope>
</reference>
<dbReference type="InterPro" id="IPR029413">
    <property type="entry name" value="RG-lyase_II"/>
</dbReference>
<name>A0AAV0HCY1_9ROSI</name>
<dbReference type="GO" id="GO:0005576">
    <property type="term" value="C:extracellular region"/>
    <property type="evidence" value="ECO:0007669"/>
    <property type="project" value="UniProtKB-SubCell"/>
</dbReference>
<evidence type="ECO:0000256" key="5">
    <source>
        <dbReference type="ARBA" id="ARBA00022525"/>
    </source>
</evidence>
<evidence type="ECO:0000256" key="7">
    <source>
        <dbReference type="ARBA" id="ARBA00023239"/>
    </source>
</evidence>
<evidence type="ECO:0000313" key="11">
    <source>
        <dbReference type="Proteomes" id="UP001154282"/>
    </source>
</evidence>
<evidence type="ECO:0000256" key="3">
    <source>
        <dbReference type="ARBA" id="ARBA00010418"/>
    </source>
</evidence>
<dbReference type="Gene3D" id="2.70.98.10">
    <property type="match status" value="1"/>
</dbReference>
<dbReference type="GO" id="GO:0102210">
    <property type="term" value="F:rhamnogalacturonan endolyase activity"/>
    <property type="evidence" value="ECO:0007669"/>
    <property type="project" value="UniProtKB-EC"/>
</dbReference>
<sequence>VILDNGLVKVSLSNPRGDVSEVWYRGVQSLERRNHDKNRGYWDVVWYEPGKPGNIDGMEGTGFRIVHQAPDLIEVAFSRSWNISRRGSIAPLNVEKRYIMQRGTSGFYAYAVVERLKGWPDTVMDQLRIVFKLDKDRFDYMAISEERQRVMPTQEDRDRGKRLAYPEAVLLTNTSNKALEGEVDDKYQYSLEHQDDRVHGWVSTRDRIGFWLVFPSYEFRTGGPTKQELTSHVGPTLLGMFGSTHYAGSDIDTTYRSSEAWKMVYGPVFIYLNSASTGSSPRVLYQDAQLKMKLEESKWPYGFVHSDDFPSWQQRGSVSGRLVIKDPFRYMKTMYGSGAHMGLAPPGAPGSWQRDGKNYQFWNKTNNHGGFSINNVRPGTYSLYGWVPGLLGDYKFHKDVVITPGSHTELGFLVFEPPRNGPTVWEIGVPDRSAAEFFVPEPEPTYINKLYKNLPKDWYRQYGLWERYSKLFPVTDVNFTIGVHDYSKDWYFAQVTRKSGAIKFQATNWRINFDLQEVDSSGNYTFRMALAAAFDSKVEIMFNYPYDRQPVYITERVGTDNGIARHGIHGLHWIYAVNVPPNVLRKGPNWFILRQAHAMGPFNGVMYDYLRLEGPPKKAR</sequence>
<accession>A0AAV0HCY1</accession>
<keyword evidence="5" id="KW-0964">Secreted</keyword>
<feature type="domain" description="Rhamnogalacturonan lyase" evidence="8">
    <location>
        <begin position="423"/>
        <end position="612"/>
    </location>
</feature>
<dbReference type="InterPro" id="IPR029411">
    <property type="entry name" value="RG-lyase_III"/>
</dbReference>
<keyword evidence="6" id="KW-0732">Signal</keyword>
<comment type="similarity">
    <text evidence="3">Belongs to the polysaccharide lyase 4 family.</text>
</comment>
<dbReference type="InterPro" id="IPR008979">
    <property type="entry name" value="Galactose-bd-like_sf"/>
</dbReference>
<organism evidence="10 11">
    <name type="scientific">Linum tenue</name>
    <dbReference type="NCBI Taxonomy" id="586396"/>
    <lineage>
        <taxon>Eukaryota</taxon>
        <taxon>Viridiplantae</taxon>
        <taxon>Streptophyta</taxon>
        <taxon>Embryophyta</taxon>
        <taxon>Tracheophyta</taxon>
        <taxon>Spermatophyta</taxon>
        <taxon>Magnoliopsida</taxon>
        <taxon>eudicotyledons</taxon>
        <taxon>Gunneridae</taxon>
        <taxon>Pentapetalae</taxon>
        <taxon>rosids</taxon>
        <taxon>fabids</taxon>
        <taxon>Malpighiales</taxon>
        <taxon>Linaceae</taxon>
        <taxon>Linum</taxon>
    </lineage>
</organism>
<dbReference type="GO" id="GO:0005975">
    <property type="term" value="P:carbohydrate metabolic process"/>
    <property type="evidence" value="ECO:0007669"/>
    <property type="project" value="InterPro"/>
</dbReference>
<dbReference type="SUPFAM" id="SSF74650">
    <property type="entry name" value="Galactose mutarotase-like"/>
    <property type="match status" value="1"/>
</dbReference>
<dbReference type="Proteomes" id="UP001154282">
    <property type="component" value="Unassembled WGS sequence"/>
</dbReference>
<dbReference type="PANTHER" id="PTHR32018">
    <property type="entry name" value="RHAMNOGALACTURONATE LYASE FAMILY PROTEIN"/>
    <property type="match status" value="1"/>
</dbReference>
<keyword evidence="7" id="KW-0456">Lyase</keyword>
<comment type="caution">
    <text evidence="10">The sequence shown here is derived from an EMBL/GenBank/DDBJ whole genome shotgun (WGS) entry which is preliminary data.</text>
</comment>
<dbReference type="CDD" id="cd10316">
    <property type="entry name" value="RGL4_M"/>
    <property type="match status" value="1"/>
</dbReference>
<dbReference type="InterPro" id="IPR010325">
    <property type="entry name" value="Rhamnogal_lyase"/>
</dbReference>
<evidence type="ECO:0000259" key="9">
    <source>
        <dbReference type="Pfam" id="PF14686"/>
    </source>
</evidence>
<dbReference type="EMBL" id="CAMGYJ010000002">
    <property type="protein sequence ID" value="CAI0382946.1"/>
    <property type="molecule type" value="Genomic_DNA"/>
</dbReference>
<protein>
    <recommendedName>
        <fullName evidence="4">rhamnogalacturonan endolyase</fullName>
        <ecNumber evidence="4">4.2.2.23</ecNumber>
    </recommendedName>
</protein>
<dbReference type="InterPro" id="IPR011013">
    <property type="entry name" value="Gal_mutarotase_sf_dom"/>
</dbReference>
<dbReference type="Pfam" id="PF14683">
    <property type="entry name" value="CBM-like"/>
    <property type="match status" value="1"/>
</dbReference>
<evidence type="ECO:0000259" key="8">
    <source>
        <dbReference type="Pfam" id="PF14683"/>
    </source>
</evidence>
<evidence type="ECO:0000256" key="1">
    <source>
        <dbReference type="ARBA" id="ARBA00001324"/>
    </source>
</evidence>
<keyword evidence="11" id="KW-1185">Reference proteome</keyword>
<dbReference type="CDD" id="cd10317">
    <property type="entry name" value="RGL4_C"/>
    <property type="match status" value="1"/>
</dbReference>
<dbReference type="CDD" id="cd10320">
    <property type="entry name" value="RGL4_N"/>
    <property type="match status" value="1"/>
</dbReference>
<proteinExistence type="inferred from homology"/>
<evidence type="ECO:0000256" key="6">
    <source>
        <dbReference type="ARBA" id="ARBA00022729"/>
    </source>
</evidence>
<evidence type="ECO:0000313" key="10">
    <source>
        <dbReference type="EMBL" id="CAI0382946.1"/>
    </source>
</evidence>
<feature type="non-terminal residue" evidence="10">
    <location>
        <position position="1"/>
    </location>
</feature>
<dbReference type="PANTHER" id="PTHR32018:SF6">
    <property type="entry name" value="RHAMNOGALACTURONAN ENDOLYASE"/>
    <property type="match status" value="1"/>
</dbReference>
<dbReference type="InterPro" id="IPR014718">
    <property type="entry name" value="GH-type_carb-bd"/>
</dbReference>
<dbReference type="GO" id="GO:0030246">
    <property type="term" value="F:carbohydrate binding"/>
    <property type="evidence" value="ECO:0007669"/>
    <property type="project" value="InterPro"/>
</dbReference>
<dbReference type="Pfam" id="PF14686">
    <property type="entry name" value="fn3_3"/>
    <property type="match status" value="1"/>
</dbReference>
<dbReference type="Pfam" id="PF06045">
    <property type="entry name" value="Rhamnogal_lyase"/>
    <property type="match status" value="1"/>
</dbReference>
<dbReference type="SUPFAM" id="SSF49452">
    <property type="entry name" value="Starch-binding domain-like"/>
    <property type="match status" value="1"/>
</dbReference>
<dbReference type="EC" id="4.2.2.23" evidence="4"/>
<dbReference type="Gene3D" id="2.60.120.260">
    <property type="entry name" value="Galactose-binding domain-like"/>
    <property type="match status" value="1"/>
</dbReference>